<organism evidence="5 6">
    <name type="scientific">Streptomyces zhihengii</name>
    <dbReference type="NCBI Taxonomy" id="1818004"/>
    <lineage>
        <taxon>Bacteria</taxon>
        <taxon>Bacillati</taxon>
        <taxon>Actinomycetota</taxon>
        <taxon>Actinomycetes</taxon>
        <taxon>Kitasatosporales</taxon>
        <taxon>Streptomycetaceae</taxon>
        <taxon>Streptomyces</taxon>
    </lineage>
</organism>
<dbReference type="InterPro" id="IPR000792">
    <property type="entry name" value="Tscrpt_reg_LuxR_C"/>
</dbReference>
<dbReference type="PROSITE" id="PS00622">
    <property type="entry name" value="HTH_LUXR_1"/>
    <property type="match status" value="1"/>
</dbReference>
<protein>
    <submittedName>
        <fullName evidence="5">AAA family ATPase</fullName>
    </submittedName>
</protein>
<gene>
    <name evidence="5" type="ORF">JE024_30435</name>
</gene>
<dbReference type="Gene3D" id="1.25.40.10">
    <property type="entry name" value="Tetratricopeptide repeat domain"/>
    <property type="match status" value="1"/>
</dbReference>
<reference evidence="5 6" key="1">
    <citation type="journal article" date="2016" name="Arch. Microbiol.">
        <title>Streptomyces zhihengii sp. nov., isolated from rhizospheric soil of Psammosilene tunicoides.</title>
        <authorList>
            <person name="Huang M.J."/>
            <person name="Fei J.J."/>
            <person name="Salam N."/>
            <person name="Kim C.J."/>
            <person name="Hozzein W.N."/>
            <person name="Xiao M."/>
            <person name="Huang H.Q."/>
            <person name="Li W.J."/>
        </authorList>
    </citation>
    <scope>NUCLEOTIDE SEQUENCE [LARGE SCALE GENOMIC DNA]</scope>
    <source>
        <strain evidence="5 6">YIM T102</strain>
    </source>
</reference>
<dbReference type="SUPFAM" id="SSF46894">
    <property type="entry name" value="C-terminal effector domain of the bipartite response regulators"/>
    <property type="match status" value="1"/>
</dbReference>
<dbReference type="InterPro" id="IPR036388">
    <property type="entry name" value="WH-like_DNA-bd_sf"/>
</dbReference>
<evidence type="ECO:0000313" key="6">
    <source>
        <dbReference type="Proteomes" id="UP000664109"/>
    </source>
</evidence>
<keyword evidence="2" id="KW-0067">ATP-binding</keyword>
<evidence type="ECO:0000256" key="1">
    <source>
        <dbReference type="ARBA" id="ARBA00022741"/>
    </source>
</evidence>
<dbReference type="InterPro" id="IPR041664">
    <property type="entry name" value="AAA_16"/>
</dbReference>
<dbReference type="SUPFAM" id="SSF48452">
    <property type="entry name" value="TPR-like"/>
    <property type="match status" value="1"/>
</dbReference>
<name>A0ABS2V0L0_9ACTN</name>
<dbReference type="SUPFAM" id="SSF52540">
    <property type="entry name" value="P-loop containing nucleoside triphosphate hydrolases"/>
    <property type="match status" value="1"/>
</dbReference>
<dbReference type="Pfam" id="PF00196">
    <property type="entry name" value="GerE"/>
    <property type="match status" value="1"/>
</dbReference>
<comment type="caution">
    <text evidence="5">The sequence shown here is derived from an EMBL/GenBank/DDBJ whole genome shotgun (WGS) entry which is preliminary data.</text>
</comment>
<dbReference type="PANTHER" id="PTHR16305:SF35">
    <property type="entry name" value="TRANSCRIPTIONAL ACTIVATOR DOMAIN"/>
    <property type="match status" value="1"/>
</dbReference>
<dbReference type="Proteomes" id="UP000664109">
    <property type="component" value="Unassembled WGS sequence"/>
</dbReference>
<feature type="region of interest" description="Disordered" evidence="3">
    <location>
        <begin position="843"/>
        <end position="864"/>
    </location>
</feature>
<feature type="domain" description="HTH luxR-type" evidence="4">
    <location>
        <begin position="865"/>
        <end position="930"/>
    </location>
</feature>
<dbReference type="EMBL" id="JAFEJA010000002">
    <property type="protein sequence ID" value="MBM9622982.1"/>
    <property type="molecule type" value="Genomic_DNA"/>
</dbReference>
<dbReference type="Pfam" id="PF13191">
    <property type="entry name" value="AAA_16"/>
    <property type="match status" value="1"/>
</dbReference>
<dbReference type="RefSeq" id="WP_205377177.1">
    <property type="nucleotide sequence ID" value="NZ_JAFEJA010000002.1"/>
</dbReference>
<keyword evidence="6" id="KW-1185">Reference proteome</keyword>
<keyword evidence="1" id="KW-0547">Nucleotide-binding</keyword>
<dbReference type="InterPro" id="IPR011990">
    <property type="entry name" value="TPR-like_helical_dom_sf"/>
</dbReference>
<dbReference type="Gene3D" id="1.10.10.10">
    <property type="entry name" value="Winged helix-like DNA-binding domain superfamily/Winged helix DNA-binding domain"/>
    <property type="match status" value="1"/>
</dbReference>
<sequence length="934" mass="100090">MVRVEWDAELAVLRASLAACVSGAGGSVVIRGPVGVGKTELLRSLVREAAVAGVAHVGATGSQAEQTIPMGAMTQIFAGLDLRDEEAARAQRLLEAGALTSMLQDGGDEARPQVDVPVLHGLTGIILAAAERAPLLIGVDDAHFVDADSLECLRYLVRRIDHAPVLVVLNDNTTVRPARPMIWAELLSQPHRQLIRLNMLSPVGVAAVLRAEAVDLRDNTPASLYEATGGSPLLLMALVEELRAAQARRQAGHPETSLPASGHIFGQAVLNCLMRSDPSLLPVVRAVAALDEAVPVAFLAELLDWTTSATEWAVEAATEAGLIADGRLRHRRSREVVLDLMEPRERVALHARVAGLLDQAGAAPVRVARHWVAARRPTPPGSVRVLLKAAEQALAQDDSGLALDCLRLATREKTDPRARVGIDALLARTKWRLDPVFAEHHVDRLLDAFRSGQLSPEDALKLVAPLEWYGRPAEAEAVLTGVEASAGAGRADGPSVPLYNARMALAYWYPGVVEPVKEPPAASSARSVTAAEPRTLAAGIVHTVYASGYTDDVVADAKALLQSCRLEDYTLYPIMIALETLVFADCLDAAASWCDRLLSEARRRSAPAWLAVLYGLRAMVSQRQGDLAAAERYARTCLRQIPPRGLGILIGIPLSVLITTATRAGENEQALSHLNMAVPDAMFQTTIGLHYRRARGHYYLACGSHEAAMEDFEACGDLMRRWGSDLPGLVPWRTDLAAARLAGGLSAGTLAADQGARLGTQNARTRGITLRVLAASSELRSRPPILREAVDLLQASGDRLELAETLAALSHAQHALGEYSHARVLGRRAQQFAGQVLVALPGQRQGPPEETCQANVSPGEVSPADDPAIVDLSDAERRVASLAAQGCTNREIARKLFVTVSTVEQHLTRVYRKLRINSRSDLPASLLSWVGNSP</sequence>
<dbReference type="CDD" id="cd06170">
    <property type="entry name" value="LuxR_C_like"/>
    <property type="match status" value="1"/>
</dbReference>
<dbReference type="InterPro" id="IPR016032">
    <property type="entry name" value="Sig_transdc_resp-reg_C-effctor"/>
</dbReference>
<evidence type="ECO:0000313" key="5">
    <source>
        <dbReference type="EMBL" id="MBM9622982.1"/>
    </source>
</evidence>
<proteinExistence type="predicted"/>
<dbReference type="PANTHER" id="PTHR16305">
    <property type="entry name" value="TESTICULAR SOLUBLE ADENYLYL CYCLASE"/>
    <property type="match status" value="1"/>
</dbReference>
<evidence type="ECO:0000256" key="3">
    <source>
        <dbReference type="SAM" id="MobiDB-lite"/>
    </source>
</evidence>
<dbReference type="InterPro" id="IPR027417">
    <property type="entry name" value="P-loop_NTPase"/>
</dbReference>
<evidence type="ECO:0000256" key="2">
    <source>
        <dbReference type="ARBA" id="ARBA00022840"/>
    </source>
</evidence>
<dbReference type="PRINTS" id="PR00038">
    <property type="entry name" value="HTHLUXR"/>
</dbReference>
<dbReference type="SMART" id="SM00421">
    <property type="entry name" value="HTH_LUXR"/>
    <property type="match status" value="1"/>
</dbReference>
<dbReference type="PROSITE" id="PS50043">
    <property type="entry name" value="HTH_LUXR_2"/>
    <property type="match status" value="1"/>
</dbReference>
<evidence type="ECO:0000259" key="4">
    <source>
        <dbReference type="PROSITE" id="PS50043"/>
    </source>
</evidence>
<accession>A0ABS2V0L0</accession>